<sequence length="291" mass="32278">MKTWTENLPLPQDCGSEFTQKGSANYTAWLLGTQEEREKKKRKAVIICPGGGYGHLSAREDEPIARQYLAMGCHVFVLHYSLAPARFPTALLELALLVSTVREHAQEWGIDPAGIVVSGFSAGGHLACSLGVHWNKSWLSEPLGLKAEQIRPDGMILCYPVVTAGEWGHKGSTERLLWGRMLEETEKNPLEGSEEEYEKRRREISLELQVGPHTPPVFLWHTVTDQTVPVQNSLLLADALVKNGVSLEFHLYPVGCHGLALATEETADGQERYIEPQCQSWITLAGKWLAG</sequence>
<dbReference type="InterPro" id="IPR049492">
    <property type="entry name" value="BD-FAE-like_dom"/>
</dbReference>
<organism evidence="3 4">
    <name type="scientific">Enterocloster alcoholdehydrogenati</name>
    <dbReference type="NCBI Taxonomy" id="2547410"/>
    <lineage>
        <taxon>Bacteria</taxon>
        <taxon>Bacillati</taxon>
        <taxon>Bacillota</taxon>
        <taxon>Clostridia</taxon>
        <taxon>Lachnospirales</taxon>
        <taxon>Lachnospiraceae</taxon>
        <taxon>Enterocloster</taxon>
    </lineage>
</organism>
<protein>
    <submittedName>
        <fullName evidence="3">Alpha/beta hydrolase</fullName>
    </submittedName>
</protein>
<dbReference type="Pfam" id="PF20434">
    <property type="entry name" value="BD-FAE"/>
    <property type="match status" value="1"/>
</dbReference>
<gene>
    <name evidence="3" type="ORF">F130042H8_09940</name>
</gene>
<dbReference type="GO" id="GO:0016787">
    <property type="term" value="F:hydrolase activity"/>
    <property type="evidence" value="ECO:0007669"/>
    <property type="project" value="UniProtKB-KW"/>
</dbReference>
<evidence type="ECO:0000313" key="4">
    <source>
        <dbReference type="Proteomes" id="UP001600894"/>
    </source>
</evidence>
<evidence type="ECO:0000256" key="1">
    <source>
        <dbReference type="ARBA" id="ARBA00022801"/>
    </source>
</evidence>
<dbReference type="EMBL" id="BAABXL010000001">
    <property type="protein sequence ID" value="GAA6267934.1"/>
    <property type="molecule type" value="Genomic_DNA"/>
</dbReference>
<name>A0ABQ0AV77_9FIRM</name>
<dbReference type="Gene3D" id="3.40.50.1820">
    <property type="entry name" value="alpha/beta hydrolase"/>
    <property type="match status" value="1"/>
</dbReference>
<dbReference type="PANTHER" id="PTHR48081:SF6">
    <property type="entry name" value="PEPTIDASE S9 PROLYL OLIGOPEPTIDASE CATALYTIC DOMAIN-CONTAINING PROTEIN"/>
    <property type="match status" value="1"/>
</dbReference>
<comment type="caution">
    <text evidence="3">The sequence shown here is derived from an EMBL/GenBank/DDBJ whole genome shotgun (WGS) entry which is preliminary data.</text>
</comment>
<dbReference type="InterPro" id="IPR029058">
    <property type="entry name" value="AB_hydrolase_fold"/>
</dbReference>
<accession>A0ABQ0AV77</accession>
<keyword evidence="1 3" id="KW-0378">Hydrolase</keyword>
<dbReference type="InterPro" id="IPR050300">
    <property type="entry name" value="GDXG_lipolytic_enzyme"/>
</dbReference>
<reference evidence="3 4" key="1">
    <citation type="submission" date="2024-04" db="EMBL/GenBank/DDBJ databases">
        <title>Defined microbial consortia suppress multidrug-resistant proinflammatory Enterobacteriaceae via ecological control.</title>
        <authorList>
            <person name="Furuichi M."/>
            <person name="Kawaguchi T."/>
            <person name="Pust M."/>
            <person name="Yasuma K."/>
            <person name="Plichta D."/>
            <person name="Hasegawa N."/>
            <person name="Ohya T."/>
            <person name="Bhattarai S."/>
            <person name="Sasajima S."/>
            <person name="Aoto Y."/>
            <person name="Tuganbaev T."/>
            <person name="Yaginuma M."/>
            <person name="Ueda M."/>
            <person name="Okahashi N."/>
            <person name="Amafuji K."/>
            <person name="Kiridooshi Y."/>
            <person name="Sugita K."/>
            <person name="Strazar M."/>
            <person name="Skelly A."/>
            <person name="Suda W."/>
            <person name="Hattori M."/>
            <person name="Nakamoto N."/>
            <person name="Caballero S."/>
            <person name="Norman J."/>
            <person name="Olle B."/>
            <person name="Tanoue T."/>
            <person name="Arita M."/>
            <person name="Bucci V."/>
            <person name="Atarashi K."/>
            <person name="Xavier R."/>
            <person name="Honda K."/>
        </authorList>
    </citation>
    <scope>NUCLEOTIDE SEQUENCE [LARGE SCALE GENOMIC DNA]</scope>
    <source>
        <strain evidence="4">f13</strain>
    </source>
</reference>
<keyword evidence="4" id="KW-1185">Reference proteome</keyword>
<dbReference type="SUPFAM" id="SSF53474">
    <property type="entry name" value="alpha/beta-Hydrolases"/>
    <property type="match status" value="1"/>
</dbReference>
<proteinExistence type="predicted"/>
<dbReference type="Proteomes" id="UP001600894">
    <property type="component" value="Unassembled WGS sequence"/>
</dbReference>
<dbReference type="PANTHER" id="PTHR48081">
    <property type="entry name" value="AB HYDROLASE SUPERFAMILY PROTEIN C4A8.06C"/>
    <property type="match status" value="1"/>
</dbReference>
<evidence type="ECO:0000259" key="2">
    <source>
        <dbReference type="Pfam" id="PF20434"/>
    </source>
</evidence>
<feature type="domain" description="BD-FAE-like" evidence="2">
    <location>
        <begin position="36"/>
        <end position="240"/>
    </location>
</feature>
<dbReference type="RefSeq" id="WP_178301857.1">
    <property type="nucleotide sequence ID" value="NZ_BAABXL010000001.1"/>
</dbReference>
<evidence type="ECO:0000313" key="3">
    <source>
        <dbReference type="EMBL" id="GAA6267934.1"/>
    </source>
</evidence>